<keyword evidence="5 6" id="KW-0143">Chaperone</keyword>
<keyword evidence="1 6" id="KW-0479">Metal-binding</keyword>
<dbReference type="SMART" id="SM00994">
    <property type="entry name" value="zf-C4_ClpX"/>
    <property type="match status" value="1"/>
</dbReference>
<keyword evidence="9" id="KW-0645">Protease</keyword>
<keyword evidence="10" id="KW-1185">Reference proteome</keyword>
<evidence type="ECO:0000256" key="6">
    <source>
        <dbReference type="HAMAP-Rule" id="MF_00175"/>
    </source>
</evidence>
<keyword evidence="3 6" id="KW-0862">Zinc</keyword>
<evidence type="ECO:0000259" key="8">
    <source>
        <dbReference type="PROSITE" id="PS51902"/>
    </source>
</evidence>
<dbReference type="Gene3D" id="1.10.8.60">
    <property type="match status" value="1"/>
</dbReference>
<dbReference type="SMART" id="SM00382">
    <property type="entry name" value="AAA"/>
    <property type="match status" value="1"/>
</dbReference>
<dbReference type="EMBL" id="JBEZFP010000060">
    <property type="protein sequence ID" value="MEU8136283.1"/>
    <property type="molecule type" value="Genomic_DNA"/>
</dbReference>
<accession>A0ABV3DKL1</accession>
<dbReference type="PANTHER" id="PTHR48102">
    <property type="entry name" value="ATP-DEPENDENT CLP PROTEASE ATP-BINDING SUBUNIT CLPX-LIKE, MITOCHONDRIAL-RELATED"/>
    <property type="match status" value="1"/>
</dbReference>
<feature type="binding site" evidence="6 7">
    <location>
        <position position="35"/>
    </location>
    <ligand>
        <name>Zn(2+)</name>
        <dbReference type="ChEBI" id="CHEBI:29105"/>
    </ligand>
</feature>
<feature type="binding site" evidence="6 7">
    <location>
        <position position="38"/>
    </location>
    <ligand>
        <name>Zn(2+)</name>
        <dbReference type="ChEBI" id="CHEBI:29105"/>
    </ligand>
</feature>
<dbReference type="InterPro" id="IPR027417">
    <property type="entry name" value="P-loop_NTPase"/>
</dbReference>
<dbReference type="InterPro" id="IPR010603">
    <property type="entry name" value="Znf_CppX_C4"/>
</dbReference>
<evidence type="ECO:0000256" key="3">
    <source>
        <dbReference type="ARBA" id="ARBA00022833"/>
    </source>
</evidence>
<comment type="similarity">
    <text evidence="6 7">Belongs to the ClpX chaperone family.</text>
</comment>
<feature type="domain" description="ClpX-type ZB" evidence="8">
    <location>
        <begin position="1"/>
        <end position="54"/>
    </location>
</feature>
<dbReference type="RefSeq" id="WP_358356680.1">
    <property type="nucleotide sequence ID" value="NZ_JBEZFP010000060.1"/>
</dbReference>
<feature type="binding site" evidence="6 7">
    <location>
        <position position="16"/>
    </location>
    <ligand>
        <name>Zn(2+)</name>
        <dbReference type="ChEBI" id="CHEBI:29105"/>
    </ligand>
</feature>
<dbReference type="GO" id="GO:0005524">
    <property type="term" value="F:ATP binding"/>
    <property type="evidence" value="ECO:0007669"/>
    <property type="project" value="UniProtKB-KW"/>
</dbReference>
<evidence type="ECO:0000256" key="7">
    <source>
        <dbReference type="PROSITE-ProRule" id="PRU01250"/>
    </source>
</evidence>
<comment type="subunit">
    <text evidence="6">Component of the ClpX-ClpP complex. Forms a hexameric ring that, in the presence of ATP, binds to fourteen ClpP subunits assembled into a disk-like structure with a central cavity, resembling the structure of eukaryotic proteasomes.</text>
</comment>
<evidence type="ECO:0000313" key="10">
    <source>
        <dbReference type="Proteomes" id="UP001551482"/>
    </source>
</evidence>
<organism evidence="9 10">
    <name type="scientific">Streptodolium elevatio</name>
    <dbReference type="NCBI Taxonomy" id="3157996"/>
    <lineage>
        <taxon>Bacteria</taxon>
        <taxon>Bacillati</taxon>
        <taxon>Actinomycetota</taxon>
        <taxon>Actinomycetes</taxon>
        <taxon>Kitasatosporales</taxon>
        <taxon>Streptomycetaceae</taxon>
        <taxon>Streptodolium</taxon>
    </lineage>
</organism>
<dbReference type="Gene3D" id="6.20.220.10">
    <property type="entry name" value="ClpX chaperone, C4-type zinc finger domain"/>
    <property type="match status" value="1"/>
</dbReference>
<name>A0ABV3DKL1_9ACTN</name>
<proteinExistence type="inferred from homology"/>
<dbReference type="InterPro" id="IPR059188">
    <property type="entry name" value="Znf_CLPX-like"/>
</dbReference>
<keyword evidence="4 6" id="KW-0067">ATP-binding</keyword>
<dbReference type="InterPro" id="IPR038366">
    <property type="entry name" value="Znf_CppX_C4_sf"/>
</dbReference>
<comment type="caution">
    <text evidence="9">The sequence shown here is derived from an EMBL/GenBank/DDBJ whole genome shotgun (WGS) entry which is preliminary data.</text>
</comment>
<dbReference type="GO" id="GO:0008233">
    <property type="term" value="F:peptidase activity"/>
    <property type="evidence" value="ECO:0007669"/>
    <property type="project" value="UniProtKB-KW"/>
</dbReference>
<evidence type="ECO:0000256" key="5">
    <source>
        <dbReference type="ARBA" id="ARBA00023186"/>
    </source>
</evidence>
<keyword evidence="2 6" id="KW-0547">Nucleotide-binding</keyword>
<sequence>MARIGDGGDLLKCSFCGKSQKQVKKLIAGPGVYICDECIDLCNEIIEEELSESSELKFEELPKPREICEFLDGYVVGQEVAKKALSVAVYNHYKRVQAGESAKGGGRDDGVELAKSNILLLGPTGCGKTLLAQTLARMLNVPFAIADATALTEAGYVGEDVENILLKLIQAADYDVKKAETGIIYIDEVDKIARKSENPSITRDVSGEGVQQALLKILEGTTASVPPQGGRKHPHQEFIQIDTTNVLFIVGGAFAGLERIIEGRVGKKGIGFGAQIRSKRDIDIADAFGEVMPEDLLKYGMIPEFIGRLPVLTSVHNLDREALISILTEPKNALVKQYRRLFELDGVELDFEMEALEAIADQAILRGTGARGLRAIMEEVLMSVMYEVPSRKDIARVVITHDVVLKHVNPTLVPREIVKRERRDKSA</sequence>
<dbReference type="InterPro" id="IPR019489">
    <property type="entry name" value="Clp_ATPase_C"/>
</dbReference>
<dbReference type="InterPro" id="IPR050052">
    <property type="entry name" value="ATP-dep_Clp_protease_ClpX"/>
</dbReference>
<dbReference type="CDD" id="cd19497">
    <property type="entry name" value="RecA-like_ClpX"/>
    <property type="match status" value="1"/>
</dbReference>
<dbReference type="Proteomes" id="UP001551482">
    <property type="component" value="Unassembled WGS sequence"/>
</dbReference>
<dbReference type="HAMAP" id="MF_00175">
    <property type="entry name" value="ClpX"/>
    <property type="match status" value="1"/>
</dbReference>
<dbReference type="PANTHER" id="PTHR48102:SF7">
    <property type="entry name" value="ATP-DEPENDENT CLP PROTEASE ATP-BINDING SUBUNIT CLPX-LIKE, MITOCHONDRIAL"/>
    <property type="match status" value="1"/>
</dbReference>
<feature type="binding site" evidence="6">
    <location>
        <begin position="123"/>
        <end position="130"/>
    </location>
    <ligand>
        <name>ATP</name>
        <dbReference type="ChEBI" id="CHEBI:30616"/>
    </ligand>
</feature>
<dbReference type="GO" id="GO:0006508">
    <property type="term" value="P:proteolysis"/>
    <property type="evidence" value="ECO:0007669"/>
    <property type="project" value="UniProtKB-KW"/>
</dbReference>
<feature type="binding site" evidence="6 7">
    <location>
        <position position="13"/>
    </location>
    <ligand>
        <name>Zn(2+)</name>
        <dbReference type="ChEBI" id="CHEBI:29105"/>
    </ligand>
</feature>
<dbReference type="Pfam" id="PF06689">
    <property type="entry name" value="zf-C4_ClpX"/>
    <property type="match status" value="1"/>
</dbReference>
<dbReference type="Gene3D" id="3.40.50.300">
    <property type="entry name" value="P-loop containing nucleotide triphosphate hydrolases"/>
    <property type="match status" value="1"/>
</dbReference>
<dbReference type="SMART" id="SM01086">
    <property type="entry name" value="ClpB_D2-small"/>
    <property type="match status" value="1"/>
</dbReference>
<dbReference type="PROSITE" id="PS51902">
    <property type="entry name" value="CLPX_ZB"/>
    <property type="match status" value="1"/>
</dbReference>
<protein>
    <recommendedName>
        <fullName evidence="6">ATP-dependent Clp protease ATP-binding subunit ClpX</fullName>
    </recommendedName>
</protein>
<dbReference type="SUPFAM" id="SSF57716">
    <property type="entry name" value="Glucocorticoid receptor-like (DNA-binding domain)"/>
    <property type="match status" value="1"/>
</dbReference>
<dbReference type="Pfam" id="PF10431">
    <property type="entry name" value="ClpB_D2-small"/>
    <property type="match status" value="1"/>
</dbReference>
<dbReference type="InterPro" id="IPR003959">
    <property type="entry name" value="ATPase_AAA_core"/>
</dbReference>
<dbReference type="Pfam" id="PF07724">
    <property type="entry name" value="AAA_2"/>
    <property type="match status" value="1"/>
</dbReference>
<reference evidence="9 10" key="1">
    <citation type="submission" date="2024-06" db="EMBL/GenBank/DDBJ databases">
        <title>The Natural Products Discovery Center: Release of the First 8490 Sequenced Strains for Exploring Actinobacteria Biosynthetic Diversity.</title>
        <authorList>
            <person name="Kalkreuter E."/>
            <person name="Kautsar S.A."/>
            <person name="Yang D."/>
            <person name="Bader C.D."/>
            <person name="Teijaro C.N."/>
            <person name="Fluegel L."/>
            <person name="Davis C.M."/>
            <person name="Simpson J.R."/>
            <person name="Lauterbach L."/>
            <person name="Steele A.D."/>
            <person name="Gui C."/>
            <person name="Meng S."/>
            <person name="Li G."/>
            <person name="Viehrig K."/>
            <person name="Ye F."/>
            <person name="Su P."/>
            <person name="Kiefer A.F."/>
            <person name="Nichols A."/>
            <person name="Cepeda A.J."/>
            <person name="Yan W."/>
            <person name="Fan B."/>
            <person name="Jiang Y."/>
            <person name="Adhikari A."/>
            <person name="Zheng C.-J."/>
            <person name="Schuster L."/>
            <person name="Cowan T.M."/>
            <person name="Smanski M.J."/>
            <person name="Chevrette M.G."/>
            <person name="De Carvalho L.P.S."/>
            <person name="Shen B."/>
        </authorList>
    </citation>
    <scope>NUCLEOTIDE SEQUENCE [LARGE SCALE GENOMIC DNA]</scope>
    <source>
        <strain evidence="9 10">NPDC048946</strain>
    </source>
</reference>
<dbReference type="SUPFAM" id="SSF52540">
    <property type="entry name" value="P-loop containing nucleoside triphosphate hydrolases"/>
    <property type="match status" value="1"/>
</dbReference>
<evidence type="ECO:0000256" key="1">
    <source>
        <dbReference type="ARBA" id="ARBA00022723"/>
    </source>
</evidence>
<evidence type="ECO:0000256" key="2">
    <source>
        <dbReference type="ARBA" id="ARBA00022741"/>
    </source>
</evidence>
<dbReference type="InterPro" id="IPR003593">
    <property type="entry name" value="AAA+_ATPase"/>
</dbReference>
<dbReference type="InterPro" id="IPR046425">
    <property type="entry name" value="ClpX_bact"/>
</dbReference>
<dbReference type="InterPro" id="IPR004487">
    <property type="entry name" value="Clp_protease_ATP-bd_su_ClpX"/>
</dbReference>
<dbReference type="NCBIfam" id="NF003745">
    <property type="entry name" value="PRK05342.1"/>
    <property type="match status" value="1"/>
</dbReference>
<evidence type="ECO:0000256" key="4">
    <source>
        <dbReference type="ARBA" id="ARBA00022840"/>
    </source>
</evidence>
<comment type="function">
    <text evidence="6">ATP-dependent specificity component of the Clp protease. It directs the protease to specific substrates. Can perform chaperone functions in the absence of ClpP.</text>
</comment>
<evidence type="ECO:0000313" key="9">
    <source>
        <dbReference type="EMBL" id="MEU8136283.1"/>
    </source>
</evidence>
<dbReference type="NCBIfam" id="TIGR00382">
    <property type="entry name" value="clpX"/>
    <property type="match status" value="1"/>
</dbReference>
<gene>
    <name evidence="6 9" type="primary">clpX</name>
    <name evidence="9" type="ORF">AB0C36_22580</name>
</gene>
<keyword evidence="9" id="KW-0378">Hydrolase</keyword>